<dbReference type="InParanoid" id="L9LFQ0"/>
<reference evidence="3" key="1">
    <citation type="submission" date="2012-07" db="EMBL/GenBank/DDBJ databases">
        <title>Genome of the Chinese tree shrew, a rising model animal genetically related to primates.</title>
        <authorList>
            <person name="Zhang G."/>
            <person name="Fan Y."/>
            <person name="Yao Y."/>
            <person name="Huang Z."/>
        </authorList>
    </citation>
    <scope>NUCLEOTIDE SEQUENCE [LARGE SCALE GENOMIC DNA]</scope>
</reference>
<dbReference type="EMBL" id="KB320397">
    <property type="protein sequence ID" value="ELW72692.1"/>
    <property type="molecule type" value="Genomic_DNA"/>
</dbReference>
<evidence type="ECO:0000313" key="3">
    <source>
        <dbReference type="Proteomes" id="UP000011518"/>
    </source>
</evidence>
<accession>L9LFQ0</accession>
<gene>
    <name evidence="2" type="ORF">TREES_T100010406</name>
</gene>
<organism evidence="2 3">
    <name type="scientific">Tupaia chinensis</name>
    <name type="common">Chinese tree shrew</name>
    <name type="synonym">Tupaia belangeri chinensis</name>
    <dbReference type="NCBI Taxonomy" id="246437"/>
    <lineage>
        <taxon>Eukaryota</taxon>
        <taxon>Metazoa</taxon>
        <taxon>Chordata</taxon>
        <taxon>Craniata</taxon>
        <taxon>Vertebrata</taxon>
        <taxon>Euteleostomi</taxon>
        <taxon>Mammalia</taxon>
        <taxon>Eutheria</taxon>
        <taxon>Euarchontoglires</taxon>
        <taxon>Scandentia</taxon>
        <taxon>Tupaiidae</taxon>
        <taxon>Tupaia</taxon>
    </lineage>
</organism>
<protein>
    <submittedName>
        <fullName evidence="2">Uncharacterized protein</fullName>
    </submittedName>
</protein>
<feature type="compositionally biased region" description="Polar residues" evidence="1">
    <location>
        <begin position="1"/>
        <end position="12"/>
    </location>
</feature>
<evidence type="ECO:0000313" key="2">
    <source>
        <dbReference type="EMBL" id="ELW72692.1"/>
    </source>
</evidence>
<dbReference type="Proteomes" id="UP000011518">
    <property type="component" value="Unassembled WGS sequence"/>
</dbReference>
<keyword evidence="3" id="KW-1185">Reference proteome</keyword>
<feature type="region of interest" description="Disordered" evidence="1">
    <location>
        <begin position="1"/>
        <end position="51"/>
    </location>
</feature>
<name>L9LFQ0_TUPCH</name>
<reference evidence="3" key="2">
    <citation type="journal article" date="2013" name="Nat. Commun.">
        <title>Genome of the Chinese tree shrew.</title>
        <authorList>
            <person name="Fan Y."/>
            <person name="Huang Z.Y."/>
            <person name="Cao C.C."/>
            <person name="Chen C.S."/>
            <person name="Chen Y.X."/>
            <person name="Fan D.D."/>
            <person name="He J."/>
            <person name="Hou H.L."/>
            <person name="Hu L."/>
            <person name="Hu X.T."/>
            <person name="Jiang X.T."/>
            <person name="Lai R."/>
            <person name="Lang Y.S."/>
            <person name="Liang B."/>
            <person name="Liao S.G."/>
            <person name="Mu D."/>
            <person name="Ma Y.Y."/>
            <person name="Niu Y.Y."/>
            <person name="Sun X.Q."/>
            <person name="Xia J.Q."/>
            <person name="Xiao J."/>
            <person name="Xiong Z.Q."/>
            <person name="Xu L."/>
            <person name="Yang L."/>
            <person name="Zhang Y."/>
            <person name="Zhao W."/>
            <person name="Zhao X.D."/>
            <person name="Zheng Y.T."/>
            <person name="Zhou J.M."/>
            <person name="Zhu Y.B."/>
            <person name="Zhang G.J."/>
            <person name="Wang J."/>
            <person name="Yao Y.G."/>
        </authorList>
    </citation>
    <scope>NUCLEOTIDE SEQUENCE [LARGE SCALE GENOMIC DNA]</scope>
</reference>
<dbReference type="AlphaFoldDB" id="L9LFQ0"/>
<sequence>MLFQPAGTSQHQAVPLESVGGPQAQDKSVDPGDSNSLGTPDQALCPGGSWSGVPPTLSAMSNMASELLHSEDPMGLFQSSVASRARGAAAWFWASSSPALGAHWEGQASGHLVQALNSACSAVVPGALVTERTRPRTRYESNDGSLGLKWWEHAKAVAGSPLHVGHLDMPGGMPGVASEAEDRWLVRVVAKVRTFGTSVGTSCVLHDFLSVSKAALKTRHCRCEIQRESVRTLRFLERGEDSEDRPLLI</sequence>
<evidence type="ECO:0000256" key="1">
    <source>
        <dbReference type="SAM" id="MobiDB-lite"/>
    </source>
</evidence>
<proteinExistence type="predicted"/>